<evidence type="ECO:0000256" key="7">
    <source>
        <dbReference type="ARBA" id="ARBA00023136"/>
    </source>
</evidence>
<comment type="subcellular location">
    <subcellularLocation>
        <location evidence="1">Cell outer membrane</location>
    </subcellularLocation>
</comment>
<accession>A0A2W5P5U6</accession>
<keyword evidence="5" id="KW-0812">Transmembrane</keyword>
<gene>
    <name evidence="10" type="ORF">DI544_14690</name>
</gene>
<dbReference type="InterPro" id="IPR013686">
    <property type="entry name" value="Polypept-transport_assoc_ShlB"/>
</dbReference>
<evidence type="ECO:0000256" key="4">
    <source>
        <dbReference type="ARBA" id="ARBA00022452"/>
    </source>
</evidence>
<dbReference type="GO" id="GO:0046819">
    <property type="term" value="P:protein secretion by the type V secretion system"/>
    <property type="evidence" value="ECO:0007669"/>
    <property type="project" value="TreeGrafter"/>
</dbReference>
<dbReference type="Proteomes" id="UP000249229">
    <property type="component" value="Unassembled WGS sequence"/>
</dbReference>
<dbReference type="Gene3D" id="2.40.160.50">
    <property type="entry name" value="membrane protein fhac: a member of the omp85/tpsb transporter family"/>
    <property type="match status" value="1"/>
</dbReference>
<dbReference type="GO" id="GO:0009279">
    <property type="term" value="C:cell outer membrane"/>
    <property type="evidence" value="ECO:0007669"/>
    <property type="project" value="UniProtKB-SubCell"/>
</dbReference>
<dbReference type="PANTHER" id="PTHR34597:SF6">
    <property type="entry name" value="BLR6126 PROTEIN"/>
    <property type="match status" value="1"/>
</dbReference>
<keyword evidence="3" id="KW-0813">Transport</keyword>
<dbReference type="GO" id="GO:0008320">
    <property type="term" value="F:protein transmembrane transporter activity"/>
    <property type="evidence" value="ECO:0007669"/>
    <property type="project" value="TreeGrafter"/>
</dbReference>
<evidence type="ECO:0000259" key="9">
    <source>
        <dbReference type="PROSITE" id="PS51779"/>
    </source>
</evidence>
<evidence type="ECO:0000256" key="5">
    <source>
        <dbReference type="ARBA" id="ARBA00022692"/>
    </source>
</evidence>
<evidence type="ECO:0000256" key="6">
    <source>
        <dbReference type="ARBA" id="ARBA00022927"/>
    </source>
</evidence>
<organism evidence="10 11">
    <name type="scientific">Sphingomonas taxi</name>
    <dbReference type="NCBI Taxonomy" id="1549858"/>
    <lineage>
        <taxon>Bacteria</taxon>
        <taxon>Pseudomonadati</taxon>
        <taxon>Pseudomonadota</taxon>
        <taxon>Alphaproteobacteria</taxon>
        <taxon>Sphingomonadales</taxon>
        <taxon>Sphingomonadaceae</taxon>
        <taxon>Sphingomonas</taxon>
    </lineage>
</organism>
<keyword evidence="7" id="KW-0472">Membrane</keyword>
<dbReference type="Pfam" id="PF03865">
    <property type="entry name" value="ShlB"/>
    <property type="match status" value="1"/>
</dbReference>
<dbReference type="AlphaFoldDB" id="A0A2W5P5U6"/>
<dbReference type="InterPro" id="IPR051544">
    <property type="entry name" value="TPS_OM_transporter"/>
</dbReference>
<dbReference type="EMBL" id="QFQI01000020">
    <property type="protein sequence ID" value="PZQ58225.1"/>
    <property type="molecule type" value="Genomic_DNA"/>
</dbReference>
<dbReference type="Pfam" id="PF08479">
    <property type="entry name" value="POTRA_2"/>
    <property type="match status" value="1"/>
</dbReference>
<evidence type="ECO:0000256" key="8">
    <source>
        <dbReference type="ARBA" id="ARBA00023237"/>
    </source>
</evidence>
<dbReference type="InterPro" id="IPR005565">
    <property type="entry name" value="Hemolysn_activator_HlyB_C"/>
</dbReference>
<keyword evidence="8" id="KW-0998">Cell outer membrane</keyword>
<evidence type="ECO:0000256" key="2">
    <source>
        <dbReference type="ARBA" id="ARBA00009055"/>
    </source>
</evidence>
<evidence type="ECO:0000256" key="3">
    <source>
        <dbReference type="ARBA" id="ARBA00022448"/>
    </source>
</evidence>
<proteinExistence type="inferred from homology"/>
<sequence length="526" mass="55733">MPPRAAPEIITPEIPDTIAPEAAATVRLTVRDIRVEGSTVYPAGAFDDLIRPLLGREITLADAFRLADAITARYRGDDYVLSRVVVPAQRVADGVLRLQVVEGFVSKVEVQGKASRVLRRYADALTTSRPLRGKVLERYLLLMNDLAGAGARAVLAPAPDVPGGSVVTIVATHKAVDAYAGMDNHGSRYIGPVQYYTGVATNDALGLGERIALNYAGAAPTSELQYVSGQVDVPLGGDGLLLTTSAGYSHSRPGFVLKPLDARADGTTLGARLGYPVLRSRAQTLRVGLAFHYLDSRTVINDAPALTPSSHDRIRALRLNAGYDVADRAGGQNLLVVEYSQGLSILGSLSETRPNPSRPRASNGFHKLTAELSRRQSLEAIGRGLGLYGVVKAQTSFGGSLFSSEQFGVGGAVIGTAYDPSEIIGDKGVAGRIELQYNTGLPAARLGAQFYGFYDVGTVSNEVVLPGETRSNSLSSAGGGLRFALLGRLSGYAEVATPLTRDIQARRLAGLDPRATRAFMGLTIRY</sequence>
<comment type="similarity">
    <text evidence="2">Belongs to the TPS (TC 1.B.20) family.</text>
</comment>
<dbReference type="PROSITE" id="PS51779">
    <property type="entry name" value="POTRA"/>
    <property type="match status" value="1"/>
</dbReference>
<feature type="domain" description="POTRA" evidence="9">
    <location>
        <begin position="28"/>
        <end position="103"/>
    </location>
</feature>
<dbReference type="Gene3D" id="3.10.20.310">
    <property type="entry name" value="membrane protein fhac"/>
    <property type="match status" value="1"/>
</dbReference>
<name>A0A2W5P5U6_9SPHN</name>
<comment type="caution">
    <text evidence="10">The sequence shown here is derived from an EMBL/GenBank/DDBJ whole genome shotgun (WGS) entry which is preliminary data.</text>
</comment>
<evidence type="ECO:0000256" key="1">
    <source>
        <dbReference type="ARBA" id="ARBA00004442"/>
    </source>
</evidence>
<evidence type="ECO:0000313" key="11">
    <source>
        <dbReference type="Proteomes" id="UP000249229"/>
    </source>
</evidence>
<dbReference type="InterPro" id="IPR034746">
    <property type="entry name" value="POTRA"/>
</dbReference>
<keyword evidence="4" id="KW-1134">Transmembrane beta strand</keyword>
<evidence type="ECO:0000313" key="10">
    <source>
        <dbReference type="EMBL" id="PZQ58225.1"/>
    </source>
</evidence>
<protein>
    <submittedName>
        <fullName evidence="10">ShlB/FhaC/HecB family hemolysin secretion/activation protein</fullName>
    </submittedName>
</protein>
<dbReference type="GO" id="GO:0098046">
    <property type="term" value="C:type V protein secretion system complex"/>
    <property type="evidence" value="ECO:0007669"/>
    <property type="project" value="TreeGrafter"/>
</dbReference>
<reference evidence="10 11" key="1">
    <citation type="submission" date="2017-08" db="EMBL/GenBank/DDBJ databases">
        <title>Infants hospitalized years apart are colonized by the same room-sourced microbial strains.</title>
        <authorList>
            <person name="Brooks B."/>
            <person name="Olm M.R."/>
            <person name="Firek B.A."/>
            <person name="Baker R."/>
            <person name="Thomas B.C."/>
            <person name="Morowitz M.J."/>
            <person name="Banfield J.F."/>
        </authorList>
    </citation>
    <scope>NUCLEOTIDE SEQUENCE [LARGE SCALE GENOMIC DNA]</scope>
    <source>
        <strain evidence="10">S2_005_001_R1_22</strain>
    </source>
</reference>
<dbReference type="PANTHER" id="PTHR34597">
    <property type="entry name" value="SLR1661 PROTEIN"/>
    <property type="match status" value="1"/>
</dbReference>
<keyword evidence="6" id="KW-0653">Protein transport</keyword>